<feature type="transmembrane region" description="Helical" evidence="2">
    <location>
        <begin position="33"/>
        <end position="51"/>
    </location>
</feature>
<evidence type="ECO:0000256" key="2">
    <source>
        <dbReference type="SAM" id="Phobius"/>
    </source>
</evidence>
<keyword evidence="2" id="KW-0472">Membrane</keyword>
<proteinExistence type="predicted"/>
<reference evidence="4 5" key="2">
    <citation type="journal article" date="2022" name="Int. J. Syst. Evol. Microbiol.">
        <title>Strains of Bradyrhizobium barranii sp. nov. associated with legumes native to Canada are symbionts of soybeans and belong to different subspecies (subsp. barranii subsp. nov. and subsp. apii subsp. nov.) and symbiovars (sv. glycinearum and sv. septentrionale).</title>
        <authorList>
            <person name="Bromfield E.S.P."/>
            <person name="Cloutier S."/>
            <person name="Wasai-Hara S."/>
            <person name="Minamisawa K."/>
        </authorList>
    </citation>
    <scope>NUCLEOTIDE SEQUENCE [LARGE SCALE GENOMIC DNA]</scope>
    <source>
        <strain evidence="4 5">144S4</strain>
    </source>
</reference>
<organism evidence="3">
    <name type="scientific">Bradyrhizobium barranii subsp. barranii</name>
    <dbReference type="NCBI Taxonomy" id="2823807"/>
    <lineage>
        <taxon>Bacteria</taxon>
        <taxon>Pseudomonadati</taxon>
        <taxon>Pseudomonadota</taxon>
        <taxon>Alphaproteobacteria</taxon>
        <taxon>Hyphomicrobiales</taxon>
        <taxon>Nitrobacteraceae</taxon>
        <taxon>Bradyrhizobium</taxon>
        <taxon>Bradyrhizobium barranii</taxon>
    </lineage>
</organism>
<evidence type="ECO:0000313" key="3">
    <source>
        <dbReference type="EMBL" id="MBO1865892.1"/>
    </source>
</evidence>
<name>A0A939MGY8_9BRAD</name>
<dbReference type="GO" id="GO:0055085">
    <property type="term" value="P:transmembrane transport"/>
    <property type="evidence" value="ECO:0007669"/>
    <property type="project" value="InterPro"/>
</dbReference>
<keyword evidence="2" id="KW-0812">Transmembrane</keyword>
<dbReference type="Pfam" id="PF04120">
    <property type="entry name" value="Iron_permease"/>
    <property type="match status" value="1"/>
</dbReference>
<protein>
    <submittedName>
        <fullName evidence="3">Low affinity iron permease family protein</fullName>
    </submittedName>
</protein>
<dbReference type="EMBL" id="CP086136">
    <property type="protein sequence ID" value="UEM09498.1"/>
    <property type="molecule type" value="Genomic_DNA"/>
</dbReference>
<feature type="transmembrane region" description="Helical" evidence="2">
    <location>
        <begin position="57"/>
        <end position="76"/>
    </location>
</feature>
<evidence type="ECO:0000313" key="5">
    <source>
        <dbReference type="Proteomes" id="UP000664702"/>
    </source>
</evidence>
<sequence length="152" mass="16496">MKAKEKAKEPSAVSKFFGDLANKTSLAAGRASTFILAAGIVIVWAVTGPLFGFSDTWQLVINTGTTIVTFLMVFLIQNSQNRDSAAIQVKLDELIRVGAARNSLVGIEHLTDDEIEDLRGKCEARARAERSADKSVDKTRKSARRAAEEVAD</sequence>
<dbReference type="AlphaFoldDB" id="A0A939MGY8"/>
<evidence type="ECO:0000256" key="1">
    <source>
        <dbReference type="SAM" id="MobiDB-lite"/>
    </source>
</evidence>
<evidence type="ECO:0000313" key="4">
    <source>
        <dbReference type="EMBL" id="UEM09498.1"/>
    </source>
</evidence>
<dbReference type="InterPro" id="IPR007251">
    <property type="entry name" value="Iron_permease_Fet4"/>
</dbReference>
<keyword evidence="2" id="KW-1133">Transmembrane helix</keyword>
<feature type="region of interest" description="Disordered" evidence="1">
    <location>
        <begin position="127"/>
        <end position="152"/>
    </location>
</feature>
<dbReference type="RefSeq" id="WP_208087484.1">
    <property type="nucleotide sequence ID" value="NZ_CP086136.1"/>
</dbReference>
<dbReference type="EMBL" id="JAGEMI010000001">
    <property type="protein sequence ID" value="MBO1865892.1"/>
    <property type="molecule type" value="Genomic_DNA"/>
</dbReference>
<gene>
    <name evidence="4" type="ORF">J4G43_032900</name>
    <name evidence="3" type="ORF">J4G43_34855</name>
</gene>
<accession>A0A939MGY8</accession>
<dbReference type="KEGG" id="bban:J4G43_032900"/>
<dbReference type="Proteomes" id="UP000664702">
    <property type="component" value="Chromosome"/>
</dbReference>
<reference evidence="3" key="1">
    <citation type="submission" date="2021-03" db="EMBL/GenBank/DDBJ databases">
        <title>Whole Genome Sequence of Bradyrhizobium sp. Strain 144S4.</title>
        <authorList>
            <person name="Bromfield E.S.P."/>
            <person name="Cloutier S."/>
        </authorList>
    </citation>
    <scope>NUCLEOTIDE SEQUENCE [LARGE SCALE GENOMIC DNA]</scope>
    <source>
        <strain evidence="3">144S4</strain>
    </source>
</reference>